<feature type="non-terminal residue" evidence="1">
    <location>
        <position position="125"/>
    </location>
</feature>
<organism evidence="1">
    <name type="scientific">marine sediment metagenome</name>
    <dbReference type="NCBI Taxonomy" id="412755"/>
    <lineage>
        <taxon>unclassified sequences</taxon>
        <taxon>metagenomes</taxon>
        <taxon>ecological metagenomes</taxon>
    </lineage>
</organism>
<reference evidence="1" key="1">
    <citation type="journal article" date="2014" name="Front. Microbiol.">
        <title>High frequency of phylogenetically diverse reductive dehalogenase-homologous genes in deep subseafloor sedimentary metagenomes.</title>
        <authorList>
            <person name="Kawai M."/>
            <person name="Futagami T."/>
            <person name="Toyoda A."/>
            <person name="Takaki Y."/>
            <person name="Nishi S."/>
            <person name="Hori S."/>
            <person name="Arai W."/>
            <person name="Tsubouchi T."/>
            <person name="Morono Y."/>
            <person name="Uchiyama I."/>
            <person name="Ito T."/>
            <person name="Fujiyama A."/>
            <person name="Inagaki F."/>
            <person name="Takami H."/>
        </authorList>
    </citation>
    <scope>NUCLEOTIDE SEQUENCE</scope>
    <source>
        <strain evidence="1">Expedition CK06-06</strain>
    </source>
</reference>
<comment type="caution">
    <text evidence="1">The sequence shown here is derived from an EMBL/GenBank/DDBJ whole genome shotgun (WGS) entry which is preliminary data.</text>
</comment>
<gene>
    <name evidence="1" type="ORF">S01H4_51849</name>
</gene>
<name>X1EI39_9ZZZZ</name>
<dbReference type="AlphaFoldDB" id="X1EI39"/>
<protein>
    <submittedName>
        <fullName evidence="1">Uncharacterized protein</fullName>
    </submittedName>
</protein>
<accession>X1EI39</accession>
<proteinExistence type="predicted"/>
<dbReference type="EMBL" id="BART01029571">
    <property type="protein sequence ID" value="GAH08333.1"/>
    <property type="molecule type" value="Genomic_DNA"/>
</dbReference>
<sequence length="125" mass="14644">MPDLFAKMRDFIKNIFIKKDIENNIGDINKIVIHGGVADLEWILGNAECCKDRSWTRKKWKKVPALVSKDGKGLKKYYGQKYDPKYFDLVEDGWDHDHCEICMWPISENEGYDIGYFDGDSDWIC</sequence>
<evidence type="ECO:0000313" key="1">
    <source>
        <dbReference type="EMBL" id="GAH08333.1"/>
    </source>
</evidence>